<dbReference type="InterPro" id="IPR029058">
    <property type="entry name" value="AB_hydrolase_fold"/>
</dbReference>
<dbReference type="InterPro" id="IPR000639">
    <property type="entry name" value="Epox_hydrolase-like"/>
</dbReference>
<keyword evidence="1 3" id="KW-0378">Hydrolase</keyword>
<protein>
    <submittedName>
        <fullName evidence="3">Alpha/beta hydrolase</fullName>
    </submittedName>
</protein>
<dbReference type="Pfam" id="PF00561">
    <property type="entry name" value="Abhydrolase_1"/>
    <property type="match status" value="1"/>
</dbReference>
<reference evidence="3 4" key="2">
    <citation type="submission" date="2019-01" db="EMBL/GenBank/DDBJ databases">
        <title>Tautonia sociabilis, a novel thermotolerant planctomycete of Isosphaeraceae family, isolated from a 4000 m deep subterranean habitat.</title>
        <authorList>
            <person name="Kovaleva O.L."/>
            <person name="Elcheninov A.G."/>
            <person name="Van Heerden E."/>
            <person name="Toshchakov S.V."/>
            <person name="Novikov A."/>
            <person name="Bonch-Osmolovskaya E.A."/>
            <person name="Kublanov I.V."/>
        </authorList>
    </citation>
    <scope>NUCLEOTIDE SEQUENCE [LARGE SCALE GENOMIC DNA]</scope>
    <source>
        <strain evidence="3 4">GM2012</strain>
    </source>
</reference>
<accession>A0A432MJ77</accession>
<evidence type="ECO:0000313" key="4">
    <source>
        <dbReference type="Proteomes" id="UP000280296"/>
    </source>
</evidence>
<dbReference type="PRINTS" id="PR00111">
    <property type="entry name" value="ABHYDROLASE"/>
</dbReference>
<dbReference type="SUPFAM" id="SSF53474">
    <property type="entry name" value="alpha/beta-Hydrolases"/>
    <property type="match status" value="1"/>
</dbReference>
<dbReference type="PRINTS" id="PR00412">
    <property type="entry name" value="EPOXHYDRLASE"/>
</dbReference>
<organism evidence="3 4">
    <name type="scientific">Tautonia sociabilis</name>
    <dbReference type="NCBI Taxonomy" id="2080755"/>
    <lineage>
        <taxon>Bacteria</taxon>
        <taxon>Pseudomonadati</taxon>
        <taxon>Planctomycetota</taxon>
        <taxon>Planctomycetia</taxon>
        <taxon>Isosphaerales</taxon>
        <taxon>Isosphaeraceae</taxon>
        <taxon>Tautonia</taxon>
    </lineage>
</organism>
<name>A0A432MJ77_9BACT</name>
<dbReference type="OrthoDB" id="252464at2"/>
<dbReference type="GO" id="GO:0016020">
    <property type="term" value="C:membrane"/>
    <property type="evidence" value="ECO:0007669"/>
    <property type="project" value="TreeGrafter"/>
</dbReference>
<dbReference type="InterPro" id="IPR050266">
    <property type="entry name" value="AB_hydrolase_sf"/>
</dbReference>
<keyword evidence="4" id="KW-1185">Reference proteome</keyword>
<dbReference type="AlphaFoldDB" id="A0A432MJ77"/>
<dbReference type="InterPro" id="IPR000073">
    <property type="entry name" value="AB_hydrolase_1"/>
</dbReference>
<dbReference type="RefSeq" id="WP_126725650.1">
    <property type="nucleotide sequence ID" value="NZ_RYZH01000021.1"/>
</dbReference>
<dbReference type="Proteomes" id="UP000280296">
    <property type="component" value="Unassembled WGS sequence"/>
</dbReference>
<comment type="caution">
    <text evidence="3">The sequence shown here is derived from an EMBL/GenBank/DDBJ whole genome shotgun (WGS) entry which is preliminary data.</text>
</comment>
<dbReference type="GO" id="GO:0016787">
    <property type="term" value="F:hydrolase activity"/>
    <property type="evidence" value="ECO:0007669"/>
    <property type="project" value="UniProtKB-KW"/>
</dbReference>
<gene>
    <name evidence="3" type="ORF">TsocGM_12190</name>
</gene>
<feature type="domain" description="AB hydrolase-1" evidence="2">
    <location>
        <begin position="22"/>
        <end position="179"/>
    </location>
</feature>
<sequence>MPKIPVNGLTLHLQQAGDGPDVILIHGVTGDLSIWYLCRAMVELAIDHRVTAYDLRGHGYSEVAPSGYSSADQAADLLGLMDAIGADRARLVGHSFGAVIAAHAALLAPDRVEALVLSDPYFPALRHLEDVSRWGHWQAFREEAAGAGVTLSDEHWYDLGKFFDQVLHLDDSGMLRFRRAVGLPATERLLRLGRTSCGEDTKRDAGLTADRLSSIAVPTLALYGEASPFLATADYLVEHLPDCRLALVPGAKHRAPQENPDGFLGALREFLQSIGSPPVPGGVR</sequence>
<proteinExistence type="predicted"/>
<dbReference type="PANTHER" id="PTHR43798">
    <property type="entry name" value="MONOACYLGLYCEROL LIPASE"/>
    <property type="match status" value="1"/>
</dbReference>
<reference evidence="3 4" key="1">
    <citation type="submission" date="2018-12" db="EMBL/GenBank/DDBJ databases">
        <authorList>
            <person name="Toschakov S.V."/>
        </authorList>
    </citation>
    <scope>NUCLEOTIDE SEQUENCE [LARGE SCALE GENOMIC DNA]</scope>
    <source>
        <strain evidence="3 4">GM2012</strain>
    </source>
</reference>
<dbReference type="PANTHER" id="PTHR43798:SF31">
    <property type="entry name" value="AB HYDROLASE SUPERFAMILY PROTEIN YCLE"/>
    <property type="match status" value="1"/>
</dbReference>
<dbReference type="EMBL" id="RYZH01000021">
    <property type="protein sequence ID" value="RUL87434.1"/>
    <property type="molecule type" value="Genomic_DNA"/>
</dbReference>
<evidence type="ECO:0000259" key="2">
    <source>
        <dbReference type="Pfam" id="PF00561"/>
    </source>
</evidence>
<evidence type="ECO:0000256" key="1">
    <source>
        <dbReference type="ARBA" id="ARBA00022801"/>
    </source>
</evidence>
<evidence type="ECO:0000313" key="3">
    <source>
        <dbReference type="EMBL" id="RUL87434.1"/>
    </source>
</evidence>
<dbReference type="Gene3D" id="3.40.50.1820">
    <property type="entry name" value="alpha/beta hydrolase"/>
    <property type="match status" value="1"/>
</dbReference>